<comment type="caution">
    <text evidence="2">The sequence shown here is derived from an EMBL/GenBank/DDBJ whole genome shotgun (WGS) entry which is preliminary data.</text>
</comment>
<dbReference type="EMBL" id="LAZR01020317">
    <property type="protein sequence ID" value="KKL89322.1"/>
    <property type="molecule type" value="Genomic_DNA"/>
</dbReference>
<proteinExistence type="predicted"/>
<reference evidence="2" key="1">
    <citation type="journal article" date="2015" name="Nature">
        <title>Complex archaea that bridge the gap between prokaryotes and eukaryotes.</title>
        <authorList>
            <person name="Spang A."/>
            <person name="Saw J.H."/>
            <person name="Jorgensen S.L."/>
            <person name="Zaremba-Niedzwiedzka K."/>
            <person name="Martijn J."/>
            <person name="Lind A.E."/>
            <person name="van Eijk R."/>
            <person name="Schleper C."/>
            <person name="Guy L."/>
            <person name="Ettema T.J."/>
        </authorList>
    </citation>
    <scope>NUCLEOTIDE SEQUENCE</scope>
</reference>
<accession>A0A0F9IQ90</accession>
<name>A0A0F9IQ90_9ZZZZ</name>
<feature type="region of interest" description="Disordered" evidence="1">
    <location>
        <begin position="239"/>
        <end position="260"/>
    </location>
</feature>
<evidence type="ECO:0000313" key="2">
    <source>
        <dbReference type="EMBL" id="KKL89322.1"/>
    </source>
</evidence>
<dbReference type="AlphaFoldDB" id="A0A0F9IQ90"/>
<evidence type="ECO:0000256" key="1">
    <source>
        <dbReference type="SAM" id="MobiDB-lite"/>
    </source>
</evidence>
<protein>
    <submittedName>
        <fullName evidence="2">Uncharacterized protein</fullName>
    </submittedName>
</protein>
<organism evidence="2">
    <name type="scientific">marine sediment metagenome</name>
    <dbReference type="NCBI Taxonomy" id="412755"/>
    <lineage>
        <taxon>unclassified sequences</taxon>
        <taxon>metagenomes</taxon>
        <taxon>ecological metagenomes</taxon>
    </lineage>
</organism>
<gene>
    <name evidence="2" type="ORF">LCGC14_1915850</name>
</gene>
<sequence>MPTNQELLDQIAKLGGETDTLQAAVNADAFGTTDALKAVLASLQTAPTSTAPAPAPVLPKTLPPSPLSFQFSPLPSGAPATTAGLTAATLASPTASPVAFGFPLFERTVGLILQAEESRRRGIQQTIDIQRLLVELQQTSPTRAADFAVRLGLPEEDFSFLGAFGSGQVPAVSGGGRIGGTVGSQQVSLPGTFSGAELTFLNANRNIAGVIQDVATKFGLPDIFSRSAAAAIPTSRTLAGSAGGRIRSTTRRSVAPSGTSTAGTIGWGFAGGKSTTSTTMMRGPFRRLPVAR</sequence>